<gene>
    <name evidence="1" type="ORF">L1987_35860</name>
</gene>
<comment type="caution">
    <text evidence="1">The sequence shown here is derived from an EMBL/GenBank/DDBJ whole genome shotgun (WGS) entry which is preliminary data.</text>
</comment>
<reference evidence="2" key="1">
    <citation type="journal article" date="2022" name="Mol. Ecol. Resour.">
        <title>The genomes of chicory, endive, great burdock and yacon provide insights into Asteraceae palaeo-polyploidization history and plant inulin production.</title>
        <authorList>
            <person name="Fan W."/>
            <person name="Wang S."/>
            <person name="Wang H."/>
            <person name="Wang A."/>
            <person name="Jiang F."/>
            <person name="Liu H."/>
            <person name="Zhao H."/>
            <person name="Xu D."/>
            <person name="Zhang Y."/>
        </authorList>
    </citation>
    <scope>NUCLEOTIDE SEQUENCE [LARGE SCALE GENOMIC DNA]</scope>
    <source>
        <strain evidence="2">cv. Yunnan</strain>
    </source>
</reference>
<keyword evidence="2" id="KW-1185">Reference proteome</keyword>
<dbReference type="Proteomes" id="UP001056120">
    <property type="component" value="Linkage Group LG12"/>
</dbReference>
<sequence>MKNGVYESWSVHAKYGPLLCLDNRKAIKSLKPRRHMEHRERYCPKPNSRCLIRCLCLQEPIGWIVAKQGFLYEKGVNDLSPSRLTSLKQIRRRRLRLKSKPLSLSTDQETERVFHEDTKHWSELVTNVYIAGLGVNWSSMRNVTDMNAVAMAG</sequence>
<organism evidence="1 2">
    <name type="scientific">Smallanthus sonchifolius</name>
    <dbReference type="NCBI Taxonomy" id="185202"/>
    <lineage>
        <taxon>Eukaryota</taxon>
        <taxon>Viridiplantae</taxon>
        <taxon>Streptophyta</taxon>
        <taxon>Embryophyta</taxon>
        <taxon>Tracheophyta</taxon>
        <taxon>Spermatophyta</taxon>
        <taxon>Magnoliopsida</taxon>
        <taxon>eudicotyledons</taxon>
        <taxon>Gunneridae</taxon>
        <taxon>Pentapetalae</taxon>
        <taxon>asterids</taxon>
        <taxon>campanulids</taxon>
        <taxon>Asterales</taxon>
        <taxon>Asteraceae</taxon>
        <taxon>Asteroideae</taxon>
        <taxon>Heliantheae alliance</taxon>
        <taxon>Millerieae</taxon>
        <taxon>Smallanthus</taxon>
    </lineage>
</organism>
<dbReference type="EMBL" id="CM042029">
    <property type="protein sequence ID" value="KAI3793244.1"/>
    <property type="molecule type" value="Genomic_DNA"/>
</dbReference>
<evidence type="ECO:0000313" key="2">
    <source>
        <dbReference type="Proteomes" id="UP001056120"/>
    </source>
</evidence>
<proteinExistence type="predicted"/>
<evidence type="ECO:0000313" key="1">
    <source>
        <dbReference type="EMBL" id="KAI3793244.1"/>
    </source>
</evidence>
<name>A0ACB9HBV2_9ASTR</name>
<protein>
    <submittedName>
        <fullName evidence="1">Uncharacterized protein</fullName>
    </submittedName>
</protein>
<accession>A0ACB9HBV2</accession>
<reference evidence="1 2" key="2">
    <citation type="journal article" date="2022" name="Mol. Ecol. Resour.">
        <title>The genomes of chicory, endive, great burdock and yacon provide insights into Asteraceae paleo-polyploidization history and plant inulin production.</title>
        <authorList>
            <person name="Fan W."/>
            <person name="Wang S."/>
            <person name="Wang H."/>
            <person name="Wang A."/>
            <person name="Jiang F."/>
            <person name="Liu H."/>
            <person name="Zhao H."/>
            <person name="Xu D."/>
            <person name="Zhang Y."/>
        </authorList>
    </citation>
    <scope>NUCLEOTIDE SEQUENCE [LARGE SCALE GENOMIC DNA]</scope>
    <source>
        <strain evidence="2">cv. Yunnan</strain>
        <tissue evidence="1">Leaves</tissue>
    </source>
</reference>